<dbReference type="AlphaFoldDB" id="A0A158AZT7"/>
<dbReference type="SUPFAM" id="SSF160467">
    <property type="entry name" value="PH0987 N-terminal domain-like"/>
    <property type="match status" value="1"/>
</dbReference>
<dbReference type="GO" id="GO:0016787">
    <property type="term" value="F:hydrolase activity"/>
    <property type="evidence" value="ECO:0007669"/>
    <property type="project" value="UniProtKB-KW"/>
</dbReference>
<dbReference type="Proteomes" id="UP000054596">
    <property type="component" value="Unassembled WGS sequence"/>
</dbReference>
<dbReference type="EMBL" id="FCOJ02000021">
    <property type="protein sequence ID" value="SAK63229.1"/>
    <property type="molecule type" value="Genomic_DNA"/>
</dbReference>
<comment type="caution">
    <text evidence="5">The sequence shown here is derived from an EMBL/GenBank/DDBJ whole genome shotgun (WGS) entry which is preliminary data.</text>
</comment>
<name>A0A158AZT7_9BURK</name>
<dbReference type="STRING" id="1777143.AWB82_03283"/>
<keyword evidence="3" id="KW-0067">ATP-binding</keyword>
<dbReference type="NCBIfam" id="TIGR00370">
    <property type="entry name" value="5-oxoprolinase subunit PxpB"/>
    <property type="match status" value="1"/>
</dbReference>
<evidence type="ECO:0000313" key="6">
    <source>
        <dbReference type="Proteomes" id="UP000054596"/>
    </source>
</evidence>
<dbReference type="PANTHER" id="PTHR34698:SF2">
    <property type="entry name" value="5-OXOPROLINASE SUBUNIT B"/>
    <property type="match status" value="1"/>
</dbReference>
<keyword evidence="1" id="KW-0547">Nucleotide-binding</keyword>
<keyword evidence="6" id="KW-1185">Reference proteome</keyword>
<dbReference type="Gene3D" id="2.40.100.10">
    <property type="entry name" value="Cyclophilin-like"/>
    <property type="match status" value="1"/>
</dbReference>
<dbReference type="GO" id="GO:0005524">
    <property type="term" value="F:ATP binding"/>
    <property type="evidence" value="ECO:0007669"/>
    <property type="project" value="UniProtKB-KW"/>
</dbReference>
<evidence type="ECO:0000259" key="4">
    <source>
        <dbReference type="SMART" id="SM00796"/>
    </source>
</evidence>
<accession>A0A158AZT7</accession>
<dbReference type="SUPFAM" id="SSF50891">
    <property type="entry name" value="Cyclophilin-like"/>
    <property type="match status" value="1"/>
</dbReference>
<protein>
    <submittedName>
        <fullName evidence="5">Allophanate hydrolase subunit 1</fullName>
    </submittedName>
</protein>
<dbReference type="InterPro" id="IPR029000">
    <property type="entry name" value="Cyclophilin-like_dom_sf"/>
</dbReference>
<organism evidence="5 6">
    <name type="scientific">Caballeronia glebae</name>
    <dbReference type="NCBI Taxonomy" id="1777143"/>
    <lineage>
        <taxon>Bacteria</taxon>
        <taxon>Pseudomonadati</taxon>
        <taxon>Pseudomonadota</taxon>
        <taxon>Betaproteobacteria</taxon>
        <taxon>Burkholderiales</taxon>
        <taxon>Burkholderiaceae</taxon>
        <taxon>Caballeronia</taxon>
    </lineage>
</organism>
<dbReference type="PANTHER" id="PTHR34698">
    <property type="entry name" value="5-OXOPROLINASE SUBUNIT B"/>
    <property type="match status" value="1"/>
</dbReference>
<reference evidence="5" key="1">
    <citation type="submission" date="2016-01" db="EMBL/GenBank/DDBJ databases">
        <authorList>
            <person name="Peeters C."/>
        </authorList>
    </citation>
    <scope>NUCLEOTIDE SEQUENCE [LARGE SCALE GENOMIC DNA]</scope>
    <source>
        <strain evidence="5">LMG 29325</strain>
    </source>
</reference>
<dbReference type="InterPro" id="IPR010016">
    <property type="entry name" value="PxpB"/>
</dbReference>
<dbReference type="Pfam" id="PF02682">
    <property type="entry name" value="CT_C_D"/>
    <property type="match status" value="1"/>
</dbReference>
<dbReference type="InterPro" id="IPR003833">
    <property type="entry name" value="CT_C_D"/>
</dbReference>
<evidence type="ECO:0000256" key="3">
    <source>
        <dbReference type="ARBA" id="ARBA00022840"/>
    </source>
</evidence>
<keyword evidence="2 5" id="KW-0378">Hydrolase</keyword>
<proteinExistence type="predicted"/>
<dbReference type="SMART" id="SM00796">
    <property type="entry name" value="AHS1"/>
    <property type="match status" value="1"/>
</dbReference>
<feature type="domain" description="Carboxyltransferase" evidence="4">
    <location>
        <begin position="3"/>
        <end position="188"/>
    </location>
</feature>
<sequence length="203" mass="21807">MLDGGLEQTADSQSHVWGVAAEVESWPEVREVSIGINNLMVLFDPLSVDFEKLKERLLCAWRETPPLVRAGRTVEIAVKYGGDNGIDLRSVAKETGLSARDVVDLHSGSEYVVQALGAHPGYPYLFGLDSRLSVPRRASPRACVPVGSVVIAGKQAGIITCASASGWHILGKASLPFFDPNRESPALLAPGDRVTFVVETVEL</sequence>
<evidence type="ECO:0000256" key="2">
    <source>
        <dbReference type="ARBA" id="ARBA00022801"/>
    </source>
</evidence>
<evidence type="ECO:0000313" key="5">
    <source>
        <dbReference type="EMBL" id="SAK63229.1"/>
    </source>
</evidence>
<evidence type="ECO:0000256" key="1">
    <source>
        <dbReference type="ARBA" id="ARBA00022741"/>
    </source>
</evidence>
<gene>
    <name evidence="5" type="ORF">AWB82_03283</name>
</gene>